<proteinExistence type="inferred from homology"/>
<keyword evidence="9" id="KW-1185">Reference proteome</keyword>
<dbReference type="Gene3D" id="1.10.8.10">
    <property type="entry name" value="DNA helicase RuvA subunit, C-terminal domain"/>
    <property type="match status" value="1"/>
</dbReference>
<evidence type="ECO:0000313" key="9">
    <source>
        <dbReference type="Proteomes" id="UP001156691"/>
    </source>
</evidence>
<evidence type="ECO:0000256" key="2">
    <source>
        <dbReference type="ARBA" id="ARBA00022679"/>
    </source>
</evidence>
<evidence type="ECO:0000256" key="5">
    <source>
        <dbReference type="SAM" id="MobiDB-lite"/>
    </source>
</evidence>
<feature type="domain" description="Release factor glutamine methyltransferase N-terminal" evidence="7">
    <location>
        <begin position="3"/>
        <end position="47"/>
    </location>
</feature>
<dbReference type="PROSITE" id="PS00092">
    <property type="entry name" value="N6_MTASE"/>
    <property type="match status" value="1"/>
</dbReference>
<feature type="domain" description="Methyltransferase" evidence="6">
    <location>
        <begin position="85"/>
        <end position="147"/>
    </location>
</feature>
<comment type="catalytic activity">
    <reaction evidence="4">
        <text>L-glutaminyl-[peptide chain release factor] + S-adenosyl-L-methionine = N(5)-methyl-L-glutaminyl-[peptide chain release factor] + S-adenosyl-L-homocysteine + H(+)</text>
        <dbReference type="Rhea" id="RHEA:42896"/>
        <dbReference type="Rhea" id="RHEA-COMP:10271"/>
        <dbReference type="Rhea" id="RHEA-COMP:10272"/>
        <dbReference type="ChEBI" id="CHEBI:15378"/>
        <dbReference type="ChEBI" id="CHEBI:30011"/>
        <dbReference type="ChEBI" id="CHEBI:57856"/>
        <dbReference type="ChEBI" id="CHEBI:59789"/>
        <dbReference type="ChEBI" id="CHEBI:61891"/>
        <dbReference type="EC" id="2.1.1.297"/>
    </reaction>
</comment>
<dbReference type="NCBIfam" id="TIGR00536">
    <property type="entry name" value="hemK_fam"/>
    <property type="match status" value="1"/>
</dbReference>
<feature type="binding site" evidence="4">
    <location>
        <begin position="262"/>
        <end position="265"/>
    </location>
    <ligand>
        <name>substrate</name>
    </ligand>
</feature>
<dbReference type="InterPro" id="IPR004556">
    <property type="entry name" value="HemK-like"/>
</dbReference>
<feature type="binding site" evidence="4">
    <location>
        <position position="144"/>
    </location>
    <ligand>
        <name>S-adenosyl-L-methionine</name>
        <dbReference type="ChEBI" id="CHEBI:59789"/>
    </ligand>
</feature>
<dbReference type="InterPro" id="IPR040758">
    <property type="entry name" value="PrmC_N"/>
</dbReference>
<feature type="binding site" evidence="4">
    <location>
        <begin position="92"/>
        <end position="96"/>
    </location>
    <ligand>
        <name>S-adenosyl-L-methionine</name>
        <dbReference type="ChEBI" id="CHEBI:59789"/>
    </ligand>
</feature>
<accession>A0ABQ5W2X2</accession>
<feature type="compositionally biased region" description="Basic and acidic residues" evidence="5">
    <location>
        <begin position="162"/>
        <end position="181"/>
    </location>
</feature>
<keyword evidence="1 4" id="KW-0489">Methyltransferase</keyword>
<reference evidence="9" key="1">
    <citation type="journal article" date="2019" name="Int. J. Syst. Evol. Microbiol.">
        <title>The Global Catalogue of Microorganisms (GCM) 10K type strain sequencing project: providing services to taxonomists for standard genome sequencing and annotation.</title>
        <authorList>
            <consortium name="The Broad Institute Genomics Platform"/>
            <consortium name="The Broad Institute Genome Sequencing Center for Infectious Disease"/>
            <person name="Wu L."/>
            <person name="Ma J."/>
        </authorList>
    </citation>
    <scope>NUCLEOTIDE SEQUENCE [LARGE SCALE GENOMIC DNA]</scope>
    <source>
        <strain evidence="9">NBRC 112416</strain>
    </source>
</reference>
<dbReference type="Gene3D" id="3.40.50.150">
    <property type="entry name" value="Vaccinia Virus protein VP39"/>
    <property type="match status" value="2"/>
</dbReference>
<dbReference type="EMBL" id="BSNS01000007">
    <property type="protein sequence ID" value="GLQ54083.1"/>
    <property type="molecule type" value="Genomic_DNA"/>
</dbReference>
<feature type="compositionally biased region" description="Low complexity" evidence="5">
    <location>
        <begin position="150"/>
        <end position="160"/>
    </location>
</feature>
<gene>
    <name evidence="4" type="primary">prmC</name>
    <name evidence="8" type="ORF">GCM10010862_13420</name>
</gene>
<evidence type="ECO:0000259" key="7">
    <source>
        <dbReference type="Pfam" id="PF17827"/>
    </source>
</evidence>
<dbReference type="InterPro" id="IPR050320">
    <property type="entry name" value="N5-glutamine_MTase"/>
</dbReference>
<dbReference type="InterPro" id="IPR002052">
    <property type="entry name" value="DNA_methylase_N6_adenine_CS"/>
</dbReference>
<evidence type="ECO:0000256" key="4">
    <source>
        <dbReference type="HAMAP-Rule" id="MF_02126"/>
    </source>
</evidence>
<dbReference type="SUPFAM" id="SSF53335">
    <property type="entry name" value="S-adenosyl-L-methionine-dependent methyltransferases"/>
    <property type="match status" value="1"/>
</dbReference>
<dbReference type="InterPro" id="IPR025714">
    <property type="entry name" value="Methyltranfer_dom"/>
</dbReference>
<comment type="similarity">
    <text evidence="4">Belongs to the protein N5-glutamine methyltransferase family. PrmC subfamily.</text>
</comment>
<comment type="caution">
    <text evidence="8">The sequence shown here is derived from an EMBL/GenBank/DDBJ whole genome shotgun (WGS) entry which is preliminary data.</text>
</comment>
<dbReference type="PANTHER" id="PTHR18895">
    <property type="entry name" value="HEMK METHYLTRANSFERASE"/>
    <property type="match status" value="1"/>
</dbReference>
<dbReference type="Pfam" id="PF13847">
    <property type="entry name" value="Methyltransf_31"/>
    <property type="match status" value="1"/>
</dbReference>
<keyword evidence="3 4" id="KW-0949">S-adenosyl-L-methionine</keyword>
<evidence type="ECO:0000313" key="8">
    <source>
        <dbReference type="EMBL" id="GLQ54083.1"/>
    </source>
</evidence>
<protein>
    <recommendedName>
        <fullName evidence="4">Release factor glutamine methyltransferase</fullName>
        <shortName evidence="4">RF MTase</shortName>
        <ecNumber evidence="4">2.1.1.297</ecNumber>
    </recommendedName>
    <alternativeName>
        <fullName evidence="4">N5-glutamine methyltransferase PrmC</fullName>
    </alternativeName>
    <alternativeName>
        <fullName evidence="4">Protein-(glutamine-N5) MTase PrmC</fullName>
    </alternativeName>
    <alternativeName>
        <fullName evidence="4">Protein-glutamine N-methyltransferase PrmC</fullName>
    </alternativeName>
</protein>
<dbReference type="CDD" id="cd02440">
    <property type="entry name" value="AdoMet_MTases"/>
    <property type="match status" value="1"/>
</dbReference>
<evidence type="ECO:0000256" key="1">
    <source>
        <dbReference type="ARBA" id="ARBA00022603"/>
    </source>
</evidence>
<dbReference type="Proteomes" id="UP001156691">
    <property type="component" value="Unassembled WGS sequence"/>
</dbReference>
<dbReference type="HAMAP" id="MF_02126">
    <property type="entry name" value="RF_methyltr_PrmC"/>
    <property type="match status" value="1"/>
</dbReference>
<feature type="region of interest" description="Disordered" evidence="5">
    <location>
        <begin position="150"/>
        <end position="238"/>
    </location>
</feature>
<dbReference type="Pfam" id="PF17827">
    <property type="entry name" value="PrmC_N"/>
    <property type="match status" value="1"/>
</dbReference>
<comment type="function">
    <text evidence="4">Methylates the class 1 translation termination release factors RF1/PrfA and RF2/PrfB on the glutamine residue of the universally conserved GGQ motif.</text>
</comment>
<sequence length="356" mass="37053">MAEKAFGLSRLELATHESHTAGGEAVAALDALIARRLAREPVARILGEKEFYGLSFVLNEATLVPRPETELIVDKALAVLKGRVGATILDLGTGTGCLPIAVLANAPGVAAVATDLSERALAAARENAQRHGVAERIAFAQGSWFEALSPPSSVSASGRSTFSHEGRREGGQSLARCEEGSSHLLPSWEKVPEGRMRGAATEQDTSADRESPPSRPPPSRGRWDAGGSGEMLPNVPGNTSPLMGEAGRGCATEGPFVLIVSNPPYIESDAIAGLSSEVREYDPRLALDGGPDGLDPYRTIAKQAPRYLKPGGWLMVEIGSGQGAAVAGLLDAAGFSGVSVDKDLAGLDRVVSGHHV</sequence>
<dbReference type="InterPro" id="IPR019874">
    <property type="entry name" value="RF_methyltr_PrmC"/>
</dbReference>
<feature type="binding site" evidence="4">
    <location>
        <position position="262"/>
    </location>
    <ligand>
        <name>S-adenosyl-L-methionine</name>
        <dbReference type="ChEBI" id="CHEBI:59789"/>
    </ligand>
</feature>
<feature type="binding site" evidence="4">
    <location>
        <position position="115"/>
    </location>
    <ligand>
        <name>S-adenosyl-L-methionine</name>
        <dbReference type="ChEBI" id="CHEBI:59789"/>
    </ligand>
</feature>
<name>A0ABQ5W2X2_9HYPH</name>
<evidence type="ECO:0000256" key="3">
    <source>
        <dbReference type="ARBA" id="ARBA00022691"/>
    </source>
</evidence>
<dbReference type="PANTHER" id="PTHR18895:SF74">
    <property type="entry name" value="MTRF1L RELEASE FACTOR GLUTAMINE METHYLTRANSFERASE"/>
    <property type="match status" value="1"/>
</dbReference>
<evidence type="ECO:0000259" key="6">
    <source>
        <dbReference type="Pfam" id="PF13847"/>
    </source>
</evidence>
<keyword evidence="2 4" id="KW-0808">Transferase</keyword>
<dbReference type="InterPro" id="IPR029063">
    <property type="entry name" value="SAM-dependent_MTases_sf"/>
</dbReference>
<organism evidence="8 9">
    <name type="scientific">Devosia nitrariae</name>
    <dbReference type="NCBI Taxonomy" id="2071872"/>
    <lineage>
        <taxon>Bacteria</taxon>
        <taxon>Pseudomonadati</taxon>
        <taxon>Pseudomonadota</taxon>
        <taxon>Alphaproteobacteria</taxon>
        <taxon>Hyphomicrobiales</taxon>
        <taxon>Devosiaceae</taxon>
        <taxon>Devosia</taxon>
    </lineage>
</organism>
<dbReference type="EC" id="2.1.1.297" evidence="4"/>